<evidence type="ECO:0000256" key="2">
    <source>
        <dbReference type="ARBA" id="ARBA00022857"/>
    </source>
</evidence>
<evidence type="ECO:0000256" key="3">
    <source>
        <dbReference type="ARBA" id="ARBA00023002"/>
    </source>
</evidence>
<keyword evidence="2" id="KW-0521">NADP</keyword>
<dbReference type="SUPFAM" id="SSF55469">
    <property type="entry name" value="FMN-dependent nitroreductase-like"/>
    <property type="match status" value="1"/>
</dbReference>
<dbReference type="Pfam" id="PF00881">
    <property type="entry name" value="Nitroreductase"/>
    <property type="match status" value="1"/>
</dbReference>
<evidence type="ECO:0000313" key="6">
    <source>
        <dbReference type="Proteomes" id="UP000192902"/>
    </source>
</evidence>
<dbReference type="PANTHER" id="PTHR43673:SF10">
    <property type="entry name" value="NADH DEHYDROGENASE_NAD(P)H NITROREDUCTASE XCC3605-RELATED"/>
    <property type="match status" value="1"/>
</dbReference>
<dbReference type="GO" id="GO:0016491">
    <property type="term" value="F:oxidoreductase activity"/>
    <property type="evidence" value="ECO:0007669"/>
    <property type="project" value="UniProtKB-KW"/>
</dbReference>
<dbReference type="InterPro" id="IPR029479">
    <property type="entry name" value="Nitroreductase"/>
</dbReference>
<keyword evidence="3" id="KW-0560">Oxidoreductase</keyword>
<dbReference type="STRING" id="1121267.CCUN_1327"/>
<evidence type="ECO:0000256" key="1">
    <source>
        <dbReference type="ARBA" id="ARBA00007118"/>
    </source>
</evidence>
<dbReference type="InterPro" id="IPR033878">
    <property type="entry name" value="NfsB-like"/>
</dbReference>
<dbReference type="RefSeq" id="WP_027306517.1">
    <property type="nucleotide sequence ID" value="NZ_CP020867.1"/>
</dbReference>
<reference evidence="5 6" key="1">
    <citation type="submission" date="2017-04" db="EMBL/GenBank/DDBJ databases">
        <title>Complete genome sequence of the Campylobacter cuniculorum type strain LMG24588.</title>
        <authorList>
            <person name="Miller W.G."/>
            <person name="Yee E."/>
            <person name="Revez J."/>
            <person name="Bono J.L."/>
            <person name="Rossi M."/>
        </authorList>
    </citation>
    <scope>NUCLEOTIDE SEQUENCE [LARGE SCALE GENOMIC DNA]</scope>
    <source>
        <strain evidence="5 6">LMG 24588</strain>
    </source>
</reference>
<dbReference type="PANTHER" id="PTHR43673">
    <property type="entry name" value="NAD(P)H NITROREDUCTASE YDGI-RELATED"/>
    <property type="match status" value="1"/>
</dbReference>
<feature type="domain" description="Nitroreductase" evidence="4">
    <location>
        <begin position="9"/>
        <end position="183"/>
    </location>
</feature>
<dbReference type="AlphaFoldDB" id="A0A1W6BXW1"/>
<dbReference type="Proteomes" id="UP000192902">
    <property type="component" value="Chromosome"/>
</dbReference>
<name>A0A1W6BXW1_9BACT</name>
<dbReference type="CDD" id="cd02149">
    <property type="entry name" value="NfsB-like"/>
    <property type="match status" value="1"/>
</dbReference>
<evidence type="ECO:0000259" key="4">
    <source>
        <dbReference type="Pfam" id="PF00881"/>
    </source>
</evidence>
<sequence length="204" mass="23775">MNFEDLLHKRHACKLFNDKKISDTDMRFILESGVLTPSSKGFEPWKFIVLGQKEQNEELSKLCWNQQNVATASHNIIILARTDLQSKDEFLQKQIRRFSGRSEENFQKILATYTHSSTDKMNKKELYHYAQLQCYLALMQMSLAAMSRGIDTCMIGGFEKEKVDAFLKLKKPFETAVILSLGYRANEPKYAKQRLKFEEVVEYL</sequence>
<dbReference type="EMBL" id="CP020867">
    <property type="protein sequence ID" value="ARJ56915.1"/>
    <property type="molecule type" value="Genomic_DNA"/>
</dbReference>
<organism evidence="5 6">
    <name type="scientific">Campylobacter cuniculorum DSM 23162 = LMG 24588</name>
    <dbReference type="NCBI Taxonomy" id="1121267"/>
    <lineage>
        <taxon>Bacteria</taxon>
        <taxon>Pseudomonadati</taxon>
        <taxon>Campylobacterota</taxon>
        <taxon>Epsilonproteobacteria</taxon>
        <taxon>Campylobacterales</taxon>
        <taxon>Campylobacteraceae</taxon>
        <taxon>Campylobacter</taxon>
    </lineage>
</organism>
<dbReference type="Gene3D" id="3.40.109.10">
    <property type="entry name" value="NADH Oxidase"/>
    <property type="match status" value="1"/>
</dbReference>
<dbReference type="OrthoDB" id="9809288at2"/>
<comment type="similarity">
    <text evidence="1">Belongs to the nitroreductase family.</text>
</comment>
<evidence type="ECO:0000313" key="5">
    <source>
        <dbReference type="EMBL" id="ARJ56915.1"/>
    </source>
</evidence>
<gene>
    <name evidence="5" type="primary">rdxA</name>
    <name evidence="5" type="ORF">CCUN_1327</name>
</gene>
<dbReference type="KEGG" id="ccun:CCUN_1327"/>
<proteinExistence type="inferred from homology"/>
<accession>A0A1W6BXW1</accession>
<protein>
    <submittedName>
        <fullName evidence="5">Nitroreductase</fullName>
    </submittedName>
</protein>
<dbReference type="eggNOG" id="COG0778">
    <property type="taxonomic scope" value="Bacteria"/>
</dbReference>
<dbReference type="InterPro" id="IPR000415">
    <property type="entry name" value="Nitroreductase-like"/>
</dbReference>